<dbReference type="HOGENOM" id="CLU_2120562_0_0_1"/>
<dbReference type="Proteomes" id="UP000001699">
    <property type="component" value="Unassembled WGS sequence"/>
</dbReference>
<reference evidence="1 2" key="1">
    <citation type="journal article" date="2008" name="PLoS Genet.">
        <title>Genomic islands in the pathogenic filamentous fungus Aspergillus fumigatus.</title>
        <authorList>
            <person name="Fedorova N.D."/>
            <person name="Khaldi N."/>
            <person name="Joardar V.S."/>
            <person name="Maiti R."/>
            <person name="Amedeo P."/>
            <person name="Anderson M.J."/>
            <person name="Crabtree J."/>
            <person name="Silva J.C."/>
            <person name="Badger J.H."/>
            <person name="Albarraq A."/>
            <person name="Angiuoli S."/>
            <person name="Bussey H."/>
            <person name="Bowyer P."/>
            <person name="Cotty P.J."/>
            <person name="Dyer P.S."/>
            <person name="Egan A."/>
            <person name="Galens K."/>
            <person name="Fraser-Liggett C.M."/>
            <person name="Haas B.J."/>
            <person name="Inman J.M."/>
            <person name="Kent R."/>
            <person name="Lemieux S."/>
            <person name="Malavazi I."/>
            <person name="Orvis J."/>
            <person name="Roemer T."/>
            <person name="Ronning C.M."/>
            <person name="Sundaram J.P."/>
            <person name="Sutton G."/>
            <person name="Turner G."/>
            <person name="Venter J.C."/>
            <person name="White O.R."/>
            <person name="Whitty B.R."/>
            <person name="Youngman P."/>
            <person name="Wolfe K.H."/>
            <person name="Goldman G.H."/>
            <person name="Wortman J.R."/>
            <person name="Jiang B."/>
            <person name="Denning D.W."/>
            <person name="Nierman W.C."/>
        </authorList>
    </citation>
    <scope>NUCLEOTIDE SEQUENCE [LARGE SCALE GENOMIC DNA]</scope>
    <source>
        <strain evidence="2">CBS 144.89 / FGSC A1163 / CEA10</strain>
    </source>
</reference>
<gene>
    <name evidence="1" type="ORF">AFUB_024470</name>
</gene>
<organism evidence="1 2">
    <name type="scientific">Aspergillus fumigatus (strain CBS 144.89 / FGSC A1163 / CEA10)</name>
    <name type="common">Neosartorya fumigata</name>
    <dbReference type="NCBI Taxonomy" id="451804"/>
    <lineage>
        <taxon>Eukaryota</taxon>
        <taxon>Fungi</taxon>
        <taxon>Dikarya</taxon>
        <taxon>Ascomycota</taxon>
        <taxon>Pezizomycotina</taxon>
        <taxon>Eurotiomycetes</taxon>
        <taxon>Eurotiomycetidae</taxon>
        <taxon>Eurotiales</taxon>
        <taxon>Aspergillaceae</taxon>
        <taxon>Aspergillus</taxon>
        <taxon>Aspergillus subgen. Fumigati</taxon>
    </lineage>
</organism>
<dbReference type="EMBL" id="DS499595">
    <property type="protein sequence ID" value="EDP54391.1"/>
    <property type="molecule type" value="Genomic_DNA"/>
</dbReference>
<dbReference type="VEuPathDB" id="FungiDB:AFUB_024470"/>
<proteinExistence type="predicted"/>
<name>B0XWD9_ASPFC</name>
<evidence type="ECO:0000313" key="2">
    <source>
        <dbReference type="Proteomes" id="UP000001699"/>
    </source>
</evidence>
<accession>B0XWD9</accession>
<sequence>MSQQNVQLNSTGSVSPFQFQRIAVEIGRRLLPLHRSSDRACSIGEATQENVHGILRIPVRQGVFRQLPAGKAGNLFPAMGTETRETNRWIRSHILGHTSSVSNLAVELVLVNTV</sequence>
<dbReference type="AlphaFoldDB" id="B0XWD9"/>
<evidence type="ECO:0000313" key="1">
    <source>
        <dbReference type="EMBL" id="EDP54391.1"/>
    </source>
</evidence>
<protein>
    <submittedName>
        <fullName evidence="1">Uncharacterized protein</fullName>
    </submittedName>
</protein>
<keyword evidence="2" id="KW-1185">Reference proteome</keyword>